<protein>
    <recommendedName>
        <fullName evidence="2">J domain-containing protein</fullName>
    </recommendedName>
</protein>
<reference evidence="1" key="1">
    <citation type="submission" date="2017-04" db="EMBL/GenBank/DDBJ databases">
        <title>Population genomics of picophytoplankton unveils novel chromosome hypervariability.</title>
        <authorList>
            <consortium name="DOE Joint Genome Institute"/>
            <person name="Blanc-Mathieu R."/>
            <person name="Krasovec M."/>
            <person name="Hebrard M."/>
            <person name="Yau S."/>
            <person name="Desgranges E."/>
            <person name="Martin J."/>
            <person name="Schackwitz W."/>
            <person name="Kuo A."/>
            <person name="Salin G."/>
            <person name="Donnadieu C."/>
            <person name="Desdevises Y."/>
            <person name="Sanchez-Ferandin S."/>
            <person name="Moreau H."/>
            <person name="Rivals E."/>
            <person name="Grigoriev I.V."/>
            <person name="Grimsley N."/>
            <person name="Eyre-Walker A."/>
            <person name="Piganeau G."/>
        </authorList>
    </citation>
    <scope>NUCLEOTIDE SEQUENCE [LARGE SCALE GENOMIC DNA]</scope>
    <source>
        <strain evidence="1">RCC 1115</strain>
    </source>
</reference>
<organism evidence="1">
    <name type="scientific">Ostreococcus tauri</name>
    <name type="common">Marine green alga</name>
    <dbReference type="NCBI Taxonomy" id="70448"/>
    <lineage>
        <taxon>Eukaryota</taxon>
        <taxon>Viridiplantae</taxon>
        <taxon>Chlorophyta</taxon>
        <taxon>Mamiellophyceae</taxon>
        <taxon>Mamiellales</taxon>
        <taxon>Bathycoccaceae</taxon>
        <taxon>Ostreococcus</taxon>
    </lineage>
</organism>
<dbReference type="AlphaFoldDB" id="A0A1Y5ICV9"/>
<dbReference type="InterPro" id="IPR036869">
    <property type="entry name" value="J_dom_sf"/>
</dbReference>
<dbReference type="EMBL" id="KZ155778">
    <property type="protein sequence ID" value="OUS47321.1"/>
    <property type="molecule type" value="Genomic_DNA"/>
</dbReference>
<name>A0A1Y5ICV9_OSTTA</name>
<dbReference type="SUPFAM" id="SSF46565">
    <property type="entry name" value="Chaperone J-domain"/>
    <property type="match status" value="1"/>
</dbReference>
<evidence type="ECO:0008006" key="2">
    <source>
        <dbReference type="Google" id="ProtNLM"/>
    </source>
</evidence>
<proteinExistence type="predicted"/>
<evidence type="ECO:0000313" key="1">
    <source>
        <dbReference type="EMBL" id="OUS47321.1"/>
    </source>
</evidence>
<sequence length="240" mass="26661">MPVSLRPVAAPRGAKRIVIDADGTPRAVTNAVDVLGYVDRTLPRIIAHVAHVNGALGVTAGAREVFVQDARGRVRMLRPNASATLRRGEVLFLQWSKARGTRHGYVLERDDGVGEVQGAEVIEVVDSESDDGTAVKAEFDAAETRRKARREKEEEESAHREAVQQVSIWSAHADLRLFLHRCGISIEQHGRSTKSVLAKAYRQAMLKFHPDRARQKSTRERALADEVTKWLTHAWQSVPP</sequence>
<accession>A0A1Y5ICV9</accession>
<dbReference type="Proteomes" id="UP000195557">
    <property type="component" value="Unassembled WGS sequence"/>
</dbReference>
<dbReference type="Gene3D" id="1.10.287.110">
    <property type="entry name" value="DnaJ domain"/>
    <property type="match status" value="1"/>
</dbReference>
<gene>
    <name evidence="1" type="ORF">BE221DRAFT_92470</name>
</gene>